<dbReference type="InterPro" id="IPR009057">
    <property type="entry name" value="Homeodomain-like_sf"/>
</dbReference>
<dbReference type="PROSITE" id="PS01124">
    <property type="entry name" value="HTH_ARAC_FAMILY_2"/>
    <property type="match status" value="1"/>
</dbReference>
<dbReference type="STRING" id="1770053.SAMN05216551_102275"/>
<dbReference type="GO" id="GO:0043565">
    <property type="term" value="F:sequence-specific DNA binding"/>
    <property type="evidence" value="ECO:0007669"/>
    <property type="project" value="InterPro"/>
</dbReference>
<proteinExistence type="predicted"/>
<keyword evidence="1" id="KW-0805">Transcription regulation</keyword>
<keyword evidence="6" id="KW-1185">Reference proteome</keyword>
<evidence type="ECO:0000256" key="1">
    <source>
        <dbReference type="ARBA" id="ARBA00023015"/>
    </source>
</evidence>
<keyword evidence="2" id="KW-0238">DNA-binding</keyword>
<dbReference type="CDD" id="cd06124">
    <property type="entry name" value="cupin_NimR-like_N"/>
    <property type="match status" value="1"/>
</dbReference>
<dbReference type="PANTHER" id="PTHR11019:SF159">
    <property type="entry name" value="TRANSCRIPTIONAL REGULATOR-RELATED"/>
    <property type="match status" value="1"/>
</dbReference>
<dbReference type="GO" id="GO:0003700">
    <property type="term" value="F:DNA-binding transcription factor activity"/>
    <property type="evidence" value="ECO:0007669"/>
    <property type="project" value="InterPro"/>
</dbReference>
<evidence type="ECO:0000313" key="6">
    <source>
        <dbReference type="Proteomes" id="UP000243719"/>
    </source>
</evidence>
<feature type="domain" description="HTH araC/xylS-type" evidence="4">
    <location>
        <begin position="182"/>
        <end position="280"/>
    </location>
</feature>
<keyword evidence="3" id="KW-0804">Transcription</keyword>
<dbReference type="Pfam" id="PF12833">
    <property type="entry name" value="HTH_18"/>
    <property type="match status" value="1"/>
</dbReference>
<evidence type="ECO:0000259" key="4">
    <source>
        <dbReference type="PROSITE" id="PS01124"/>
    </source>
</evidence>
<dbReference type="PANTHER" id="PTHR11019">
    <property type="entry name" value="HTH-TYPE TRANSCRIPTIONAL REGULATOR NIMR"/>
    <property type="match status" value="1"/>
</dbReference>
<evidence type="ECO:0000256" key="3">
    <source>
        <dbReference type="ARBA" id="ARBA00023163"/>
    </source>
</evidence>
<dbReference type="AlphaFoldDB" id="A0A1H2PM27"/>
<evidence type="ECO:0000313" key="5">
    <source>
        <dbReference type="EMBL" id="SDV47104.1"/>
    </source>
</evidence>
<dbReference type="SUPFAM" id="SSF51182">
    <property type="entry name" value="RmlC-like cupins"/>
    <property type="match status" value="1"/>
</dbReference>
<dbReference type="InterPro" id="IPR011051">
    <property type="entry name" value="RmlC_Cupin_sf"/>
</dbReference>
<dbReference type="InterPro" id="IPR003313">
    <property type="entry name" value="AraC-bd"/>
</dbReference>
<dbReference type="Proteomes" id="UP000243719">
    <property type="component" value="Unassembled WGS sequence"/>
</dbReference>
<dbReference type="InterPro" id="IPR018060">
    <property type="entry name" value="HTH_AraC"/>
</dbReference>
<name>A0A1H2PM27_9BURK</name>
<dbReference type="SUPFAM" id="SSF46689">
    <property type="entry name" value="Homeodomain-like"/>
    <property type="match status" value="2"/>
</dbReference>
<dbReference type="EMBL" id="FNLO01000002">
    <property type="protein sequence ID" value="SDV47104.1"/>
    <property type="molecule type" value="Genomic_DNA"/>
</dbReference>
<sequence length="297" mass="32534">MVVTGRAGALYKGSQKILRIGQTMPRLATPAFFDPDPLGAPVIGVAGQLSEHDSTSHRHRMAQILFAARGCVALLLGTQQSYCMLPPTRAAWIPAGVPHRTRIVHSVEYRSVWFEPSDFPGMPREPRILPVSALLSSLLDLMAAAPISTDWHTGKPALMAALALIEISDAGREPMLLPLPNDRRLASLTADLETLPPTLEQLAQRVGASVRTIGRIFQRETGMSYQQWRRQWRLMRAVQLLASGARQGTVAETLGFAGDSAFITFFRSMTGVTPRRYLDGHAAFDAARRTVSGDIVR</sequence>
<organism evidence="5 6">
    <name type="scientific">Chitinasiproducens palmae</name>
    <dbReference type="NCBI Taxonomy" id="1770053"/>
    <lineage>
        <taxon>Bacteria</taxon>
        <taxon>Pseudomonadati</taxon>
        <taxon>Pseudomonadota</taxon>
        <taxon>Betaproteobacteria</taxon>
        <taxon>Burkholderiales</taxon>
        <taxon>Burkholderiaceae</taxon>
        <taxon>Chitinasiproducens</taxon>
    </lineage>
</organism>
<accession>A0A1H2PM27</accession>
<dbReference type="SMART" id="SM00342">
    <property type="entry name" value="HTH_ARAC"/>
    <property type="match status" value="1"/>
</dbReference>
<evidence type="ECO:0000256" key="2">
    <source>
        <dbReference type="ARBA" id="ARBA00023125"/>
    </source>
</evidence>
<dbReference type="Pfam" id="PF02311">
    <property type="entry name" value="AraC_binding"/>
    <property type="match status" value="1"/>
</dbReference>
<gene>
    <name evidence="5" type="ORF">SAMN05216551_102275</name>
</gene>
<dbReference type="Gene3D" id="1.10.10.60">
    <property type="entry name" value="Homeodomain-like"/>
    <property type="match status" value="2"/>
</dbReference>
<protein>
    <submittedName>
        <fullName evidence="5">Helix-turn-helix domain-containing protein</fullName>
    </submittedName>
</protein>
<reference evidence="6" key="1">
    <citation type="submission" date="2016-09" db="EMBL/GenBank/DDBJ databases">
        <authorList>
            <person name="Varghese N."/>
            <person name="Submissions S."/>
        </authorList>
    </citation>
    <scope>NUCLEOTIDE SEQUENCE [LARGE SCALE GENOMIC DNA]</scope>
    <source>
        <strain evidence="6">JS23</strain>
    </source>
</reference>